<name>A0A4Z1PGH0_9PEZI</name>
<feature type="compositionally biased region" description="Low complexity" evidence="1">
    <location>
        <begin position="231"/>
        <end position="242"/>
    </location>
</feature>
<sequence>MVMALGWLMVWLMGWLMGWLWYGSGMAHGMALVWLWYGSWYGSGMALVWLWYGSGMALRIKSQPLPSSSLETPAITSLLTPPPAIDLQRLLSTDCPSDCSPPTALQRLLSTDCPPPIALHRLPSTDYPPPTALHRLPPPTASTDCLHRLTSTNRPPPHTLRICICVRAPHPLPNTYQTQSLRPAVLGTPHHTPSHLNMFMSTWIPMPQTQSFPHPHEMVATDRMASSLVITSQQSQTLSPQSKPGRPKLSLNTAQTRTFGKGSSLRLETLSAISPTIINTFSNAYEPPAAQPPASSSEQKKRPKLSINSSIQYQAPEDPTAESQDSRTPSSASVSSASTANSATFPYSNSQILNSILVNSPIPRLELPRKMVAKPRFPAEKKVSFRTPLEEEIFTTIFPYAHYDAESPDSASTASLTTSTSPEDSVSDTASLSPSGSSDSLSSISHSSQRTEGSYLKQRSMNSLSISSDSSSPLRSPSSPAKRHLPHRGRNRPKIKSPRSPQTGEKRDSSSESDSDTYPETPVAGRRKLNRDWVWTLGTLPGQSPQNSTDGSTTSTPSSSASFSSSIASRSDESS</sequence>
<evidence type="ECO:0000313" key="4">
    <source>
        <dbReference type="Proteomes" id="UP000298493"/>
    </source>
</evidence>
<keyword evidence="2" id="KW-1133">Transmembrane helix</keyword>
<evidence type="ECO:0000313" key="3">
    <source>
        <dbReference type="EMBL" id="TID24401.1"/>
    </source>
</evidence>
<dbReference type="STRING" id="86259.A0A4Z1PGH0"/>
<evidence type="ECO:0000256" key="2">
    <source>
        <dbReference type="SAM" id="Phobius"/>
    </source>
</evidence>
<comment type="caution">
    <text evidence="3">The sequence shown here is derived from an EMBL/GenBank/DDBJ whole genome shotgun (WGS) entry which is preliminary data.</text>
</comment>
<feature type="compositionally biased region" description="Low complexity" evidence="1">
    <location>
        <begin position="460"/>
        <end position="480"/>
    </location>
</feature>
<feature type="compositionally biased region" description="Basic residues" evidence="1">
    <location>
        <begin position="481"/>
        <end position="497"/>
    </location>
</feature>
<feature type="compositionally biased region" description="Low complexity" evidence="1">
    <location>
        <begin position="326"/>
        <end position="341"/>
    </location>
</feature>
<dbReference type="Proteomes" id="UP000298493">
    <property type="component" value="Unassembled WGS sequence"/>
</dbReference>
<feature type="compositionally biased region" description="Low complexity" evidence="1">
    <location>
        <begin position="286"/>
        <end position="297"/>
    </location>
</feature>
<feature type="compositionally biased region" description="Low complexity" evidence="1">
    <location>
        <begin position="548"/>
        <end position="569"/>
    </location>
</feature>
<keyword evidence="2" id="KW-0812">Transmembrane</keyword>
<keyword evidence="4" id="KW-1185">Reference proteome</keyword>
<gene>
    <name evidence="3" type="ORF">E6O75_ATG02766</name>
</gene>
<feature type="transmembrane region" description="Helical" evidence="2">
    <location>
        <begin position="5"/>
        <end position="22"/>
    </location>
</feature>
<dbReference type="AlphaFoldDB" id="A0A4Z1PGH0"/>
<evidence type="ECO:0000256" key="1">
    <source>
        <dbReference type="SAM" id="MobiDB-lite"/>
    </source>
</evidence>
<accession>A0A4Z1PGH0</accession>
<keyword evidence="2" id="KW-0472">Membrane</keyword>
<feature type="region of interest" description="Disordered" evidence="1">
    <location>
        <begin position="284"/>
        <end position="341"/>
    </location>
</feature>
<organism evidence="3 4">
    <name type="scientific">Venturia nashicola</name>
    <dbReference type="NCBI Taxonomy" id="86259"/>
    <lineage>
        <taxon>Eukaryota</taxon>
        <taxon>Fungi</taxon>
        <taxon>Dikarya</taxon>
        <taxon>Ascomycota</taxon>
        <taxon>Pezizomycotina</taxon>
        <taxon>Dothideomycetes</taxon>
        <taxon>Pleosporomycetidae</taxon>
        <taxon>Venturiales</taxon>
        <taxon>Venturiaceae</taxon>
        <taxon>Venturia</taxon>
    </lineage>
</organism>
<reference evidence="3 4" key="1">
    <citation type="submission" date="2019-04" db="EMBL/GenBank/DDBJ databases">
        <title>High contiguity whole genome sequence and gene annotation resource for two Venturia nashicola isolates.</title>
        <authorList>
            <person name="Prokchorchik M."/>
            <person name="Won K."/>
            <person name="Lee Y."/>
            <person name="Choi E.D."/>
            <person name="Segonzac C."/>
            <person name="Sohn K.H."/>
        </authorList>
    </citation>
    <scope>NUCLEOTIDE SEQUENCE [LARGE SCALE GENOMIC DNA]</scope>
    <source>
        <strain evidence="3 4">PRI2</strain>
    </source>
</reference>
<feature type="region of interest" description="Disordered" evidence="1">
    <location>
        <begin position="229"/>
        <end position="257"/>
    </location>
</feature>
<feature type="region of interest" description="Disordered" evidence="1">
    <location>
        <begin position="407"/>
        <end position="575"/>
    </location>
</feature>
<protein>
    <submittedName>
        <fullName evidence="3">Uncharacterized protein</fullName>
    </submittedName>
</protein>
<proteinExistence type="predicted"/>
<dbReference type="EMBL" id="SNSC02000005">
    <property type="protein sequence ID" value="TID24401.1"/>
    <property type="molecule type" value="Genomic_DNA"/>
</dbReference>
<feature type="transmembrane region" description="Helical" evidence="2">
    <location>
        <begin position="34"/>
        <end position="52"/>
    </location>
</feature>
<feature type="compositionally biased region" description="Low complexity" evidence="1">
    <location>
        <begin position="410"/>
        <end position="448"/>
    </location>
</feature>